<evidence type="ECO:0000256" key="1">
    <source>
        <dbReference type="SAM" id="MobiDB-lite"/>
    </source>
</evidence>
<evidence type="ECO:0000313" key="3">
    <source>
        <dbReference type="RefSeq" id="XP_022249931.1"/>
    </source>
</evidence>
<reference evidence="3" key="1">
    <citation type="submission" date="2025-08" db="UniProtKB">
        <authorList>
            <consortium name="RefSeq"/>
        </authorList>
    </citation>
    <scope>IDENTIFICATION</scope>
    <source>
        <tissue evidence="3">Muscle</tissue>
    </source>
</reference>
<proteinExistence type="predicted"/>
<feature type="compositionally biased region" description="Polar residues" evidence="1">
    <location>
        <begin position="72"/>
        <end position="84"/>
    </location>
</feature>
<feature type="compositionally biased region" description="Low complexity" evidence="1">
    <location>
        <begin position="85"/>
        <end position="103"/>
    </location>
</feature>
<sequence length="422" mass="45481">MNFLLHRHQIVVENESCNSSQLLQDMADRKVGPWRLNGNNTEGSQTQHDEEERAIVKTEAENFSNHRELSASPRTNNAFSSNYKSDNQSISTSYQSSAQSDSDVCSGRSTVVSTPLATLGFFPGANMREGDLNSQYHFNTSNLETSTVALTGVSSTAALYLPTSQHTKLYPFQFQDSAGQAQAVPCSSAANLWPQNPEDYAAKFGQRLAAFSSQHGQATSLPWPTYSPYLSPELTAGWISYDTATGATANSGFQYGIQGIGSLNQPIGRRATRDATTLSRQSTGLSQAPLGLSSLPYAFYPSSSVISSNQAAVAQRSSPALALPTSIQHATSASAIAYNQNSLRTQAVAYQQLLQGLPSVQNPTSFPGIFSTEIRAKPISSDAGDSKAEQSTLESSDEEQENEIKFHNIADIINSEAEFSEV</sequence>
<feature type="region of interest" description="Disordered" evidence="1">
    <location>
        <begin position="377"/>
        <end position="407"/>
    </location>
</feature>
<evidence type="ECO:0000313" key="2">
    <source>
        <dbReference type="Proteomes" id="UP000694941"/>
    </source>
</evidence>
<dbReference type="GeneID" id="106466244"/>
<accession>A0ABM1T225</accession>
<name>A0ABM1T225_LIMPO</name>
<organism evidence="2 3">
    <name type="scientific">Limulus polyphemus</name>
    <name type="common">Atlantic horseshoe crab</name>
    <dbReference type="NCBI Taxonomy" id="6850"/>
    <lineage>
        <taxon>Eukaryota</taxon>
        <taxon>Metazoa</taxon>
        <taxon>Ecdysozoa</taxon>
        <taxon>Arthropoda</taxon>
        <taxon>Chelicerata</taxon>
        <taxon>Merostomata</taxon>
        <taxon>Xiphosura</taxon>
        <taxon>Limulidae</taxon>
        <taxon>Limulus</taxon>
    </lineage>
</organism>
<protein>
    <submittedName>
        <fullName evidence="3">Uncharacterized protein LOC106466244</fullName>
    </submittedName>
</protein>
<dbReference type="RefSeq" id="XP_022249931.1">
    <property type="nucleotide sequence ID" value="XM_022394223.1"/>
</dbReference>
<gene>
    <name evidence="3" type="primary">LOC106466244</name>
</gene>
<keyword evidence="2" id="KW-1185">Reference proteome</keyword>
<dbReference type="Proteomes" id="UP000694941">
    <property type="component" value="Unplaced"/>
</dbReference>
<feature type="region of interest" description="Disordered" evidence="1">
    <location>
        <begin position="61"/>
        <end position="105"/>
    </location>
</feature>